<dbReference type="InterPro" id="IPR003661">
    <property type="entry name" value="HisK_dim/P_dom"/>
</dbReference>
<dbReference type="SUPFAM" id="SSF47384">
    <property type="entry name" value="Homodimeric domain of signal transducing histidine kinase"/>
    <property type="match status" value="1"/>
</dbReference>
<reference evidence="9" key="2">
    <citation type="submission" date="2020-09" db="EMBL/GenBank/DDBJ databases">
        <authorList>
            <person name="Sun Q."/>
            <person name="Ohkuma M."/>
        </authorList>
    </citation>
    <scope>NUCLEOTIDE SEQUENCE</scope>
    <source>
        <strain evidence="9">JCM 13306</strain>
    </source>
</reference>
<dbReference type="InterPro" id="IPR011006">
    <property type="entry name" value="CheY-like_superfamily"/>
</dbReference>
<accession>A0A919KH24</accession>
<keyword evidence="3 5" id="KW-0597">Phosphoprotein</keyword>
<dbReference type="PANTHER" id="PTHR43547:SF2">
    <property type="entry name" value="HYBRID SIGNAL TRANSDUCTION HISTIDINE KINASE C"/>
    <property type="match status" value="1"/>
</dbReference>
<dbReference type="InterPro" id="IPR036097">
    <property type="entry name" value="HisK_dim/P_sf"/>
</dbReference>
<sequence>MASMEQAGPARRPCTAARGWLGAWLACLLLLSVPGWARTVLPATPQPRQLTVADGLPSNSINDFAEDAYGYLWLATDDGLARYDGRSYRIWRIEDGLRDNRIWAVHVDERNRVWIGTENAGMVMLDAARQRFHFYDHRGYPQMLGGAVWCITSTPDGSIWFGTSASGLYRLPPDGKMQRFQPEPGNPRSLPDMAVNFLANTPDGTLWISTSNAVARWTGRDFERLALPPGRINNGITTEADGSLWLADSFGRMLVRRPDGTLEEQPWAHAGSGTTVLKMLLRDRSGAYWLDTLDGLGRAADGQLRNVPLYSVSAHGLVKPNWTSAYQDREGGLWFASPNTGLWHLPPNWQQFAVLANRREDPSTPANPYALAAANSADGRFWLIGTRGALDRLDPSTGAVEHHIAPIDGLKWPSTVTEDGNGRVWIGLRGSLVRYDPRDGAVRRWHDDDPVDPAPIEAPDLMRQVGDRLWLYSANGGFQVRDLEGRVRRLLPLGSHGLSQGMIVNDMRTGPDGTLWLGSSRGLLAWNEARDRFLAVPGTPGTPVYAFRVTDSGIAWLAGLGRLQQYLWQDGRLQLLDSIGAAQEFPVLVPGSLVVDPDGVAWLSSARGLIRVDPASRAIRVYGVHDGLPNQQFRPHTLLQSVKGQIMGATPDGLVLFDPSRVRPSTRQPPLMIERVGLRRGESGLDVTHMRPLVVQDGDRDLHIVARMLSFADSDSISYRFRLSGYDPDWVDVGSGGERLFSRLPAGHYTLEVQARTADSVWSKVQTLRFQVLPPWWRSPWGLLALALLAAAGIALAIMLYRRRLQRLHALQLAIHKQELAEQASLAKTRFLATLGHEVRTPMTGVLGMSELLLNTDLDERQRSYIDAIRRAGAHLLRLVNDALDLARIESGRLELDLQPFLVRQLVDEVQGLMEPLARDRGLGFNVEVGLSGDIVANGDATRVRQILLNLLGNAIKFTERGLVVLKLTTLGSHKGLRFEVADTGPGINAEQRERLFQRFEQGESARANSRYGGSGLGLAICQELAVAMGGHIEVVSRLGAGTRFIVDLPLRWVPAPVARDEAVARPIAPIAPLRILLVEDDDTVAEVIAGLLRTQGHAIVHAPHGLAALTETTEHHFDVALLDLDLPGLDGFALARQLRLFGHAMPLVAVTARSDERAEPAAREAGFDAFLRKPVTGEMLAEALAGVMRAAG</sequence>
<dbReference type="Proteomes" id="UP000623958">
    <property type="component" value="Unassembled WGS sequence"/>
</dbReference>
<reference evidence="9" key="1">
    <citation type="journal article" date="2014" name="Int. J. Syst. Evol. Microbiol.">
        <title>Complete genome sequence of Corynebacterium casei LMG S-19264T (=DSM 44701T), isolated from a smear-ripened cheese.</title>
        <authorList>
            <consortium name="US DOE Joint Genome Institute (JGI-PGF)"/>
            <person name="Walter F."/>
            <person name="Albersmeier A."/>
            <person name="Kalinowski J."/>
            <person name="Ruckert C."/>
        </authorList>
    </citation>
    <scope>NUCLEOTIDE SEQUENCE</scope>
    <source>
        <strain evidence="9">JCM 13306</strain>
    </source>
</reference>
<evidence type="ECO:0000256" key="4">
    <source>
        <dbReference type="ARBA" id="ARBA00023012"/>
    </source>
</evidence>
<dbReference type="InterPro" id="IPR015943">
    <property type="entry name" value="WD40/YVTN_repeat-like_dom_sf"/>
</dbReference>
<evidence type="ECO:0000256" key="3">
    <source>
        <dbReference type="ARBA" id="ARBA00022553"/>
    </source>
</evidence>
<dbReference type="InterPro" id="IPR003594">
    <property type="entry name" value="HATPase_dom"/>
</dbReference>
<keyword evidence="6" id="KW-0812">Transmembrane</keyword>
<gene>
    <name evidence="9" type="ORF">GCM10009090_05160</name>
</gene>
<keyword evidence="9" id="KW-0418">Kinase</keyword>
<dbReference type="PANTHER" id="PTHR43547">
    <property type="entry name" value="TWO-COMPONENT HISTIDINE KINASE"/>
    <property type="match status" value="1"/>
</dbReference>
<keyword evidence="6" id="KW-1133">Transmembrane helix</keyword>
<keyword evidence="4" id="KW-0902">Two-component regulatory system</keyword>
<dbReference type="SMART" id="SM00388">
    <property type="entry name" value="HisKA"/>
    <property type="match status" value="1"/>
</dbReference>
<dbReference type="Pfam" id="PF07494">
    <property type="entry name" value="Reg_prop"/>
    <property type="match status" value="2"/>
</dbReference>
<dbReference type="AlphaFoldDB" id="A0A919KH24"/>
<evidence type="ECO:0000259" key="8">
    <source>
        <dbReference type="PROSITE" id="PS50110"/>
    </source>
</evidence>
<feature type="transmembrane region" description="Helical" evidence="6">
    <location>
        <begin position="781"/>
        <end position="801"/>
    </location>
</feature>
<evidence type="ECO:0000256" key="5">
    <source>
        <dbReference type="PROSITE-ProRule" id="PRU00169"/>
    </source>
</evidence>
<evidence type="ECO:0000313" key="10">
    <source>
        <dbReference type="Proteomes" id="UP000623958"/>
    </source>
</evidence>
<dbReference type="InterPro" id="IPR011123">
    <property type="entry name" value="Y_Y_Y"/>
</dbReference>
<keyword evidence="9" id="KW-0808">Transferase</keyword>
<feature type="modified residue" description="4-aspartylphosphate" evidence="5">
    <location>
        <position position="1124"/>
    </location>
</feature>
<protein>
    <recommendedName>
        <fullName evidence="2">histidine kinase</fullName>
        <ecNumber evidence="2">2.7.13.3</ecNumber>
    </recommendedName>
</protein>
<dbReference type="Pfam" id="PF02518">
    <property type="entry name" value="HATPase_c"/>
    <property type="match status" value="1"/>
</dbReference>
<dbReference type="Gene3D" id="3.40.50.2300">
    <property type="match status" value="1"/>
</dbReference>
<dbReference type="SMART" id="SM00448">
    <property type="entry name" value="REC"/>
    <property type="match status" value="1"/>
</dbReference>
<dbReference type="InterPro" id="IPR036890">
    <property type="entry name" value="HATPase_C_sf"/>
</dbReference>
<dbReference type="FunFam" id="3.30.565.10:FF:000010">
    <property type="entry name" value="Sensor histidine kinase RcsC"/>
    <property type="match status" value="1"/>
</dbReference>
<dbReference type="FunFam" id="1.10.287.130:FF:000028">
    <property type="entry name" value="Hybrid signal transduction histidine kinase"/>
    <property type="match status" value="1"/>
</dbReference>
<proteinExistence type="predicted"/>
<dbReference type="Pfam" id="PF00512">
    <property type="entry name" value="HisKA"/>
    <property type="match status" value="1"/>
</dbReference>
<dbReference type="CDD" id="cd17546">
    <property type="entry name" value="REC_hyHK_CKI1_RcsC-like"/>
    <property type="match status" value="1"/>
</dbReference>
<dbReference type="InterPro" id="IPR011110">
    <property type="entry name" value="Reg_prop"/>
</dbReference>
<dbReference type="InterPro" id="IPR013783">
    <property type="entry name" value="Ig-like_fold"/>
</dbReference>
<evidence type="ECO:0000256" key="1">
    <source>
        <dbReference type="ARBA" id="ARBA00000085"/>
    </source>
</evidence>
<dbReference type="Pfam" id="PF00072">
    <property type="entry name" value="Response_reg"/>
    <property type="match status" value="1"/>
</dbReference>
<dbReference type="GO" id="GO:0000155">
    <property type="term" value="F:phosphorelay sensor kinase activity"/>
    <property type="evidence" value="ECO:0007669"/>
    <property type="project" value="InterPro"/>
</dbReference>
<dbReference type="SUPFAM" id="SSF52172">
    <property type="entry name" value="CheY-like"/>
    <property type="match status" value="1"/>
</dbReference>
<dbReference type="CDD" id="cd00082">
    <property type="entry name" value="HisKA"/>
    <property type="match status" value="1"/>
</dbReference>
<dbReference type="CDD" id="cd16922">
    <property type="entry name" value="HATPase_EvgS-ArcB-TorS-like"/>
    <property type="match status" value="1"/>
</dbReference>
<evidence type="ECO:0000256" key="6">
    <source>
        <dbReference type="SAM" id="Phobius"/>
    </source>
</evidence>
<dbReference type="PRINTS" id="PR00344">
    <property type="entry name" value="BCTRLSENSOR"/>
</dbReference>
<comment type="caution">
    <text evidence="9">The sequence shown here is derived from an EMBL/GenBank/DDBJ whole genome shotgun (WGS) entry which is preliminary data.</text>
</comment>
<dbReference type="InterPro" id="IPR004358">
    <property type="entry name" value="Sig_transdc_His_kin-like_C"/>
</dbReference>
<evidence type="ECO:0000256" key="2">
    <source>
        <dbReference type="ARBA" id="ARBA00012438"/>
    </source>
</evidence>
<dbReference type="InterPro" id="IPR001789">
    <property type="entry name" value="Sig_transdc_resp-reg_receiver"/>
</dbReference>
<dbReference type="SUPFAM" id="SSF63829">
    <property type="entry name" value="Calcium-dependent phosphotriesterase"/>
    <property type="match status" value="3"/>
</dbReference>
<feature type="domain" description="Histidine kinase" evidence="7">
    <location>
        <begin position="834"/>
        <end position="1053"/>
    </location>
</feature>
<feature type="domain" description="Response regulatory" evidence="8">
    <location>
        <begin position="1075"/>
        <end position="1189"/>
    </location>
</feature>
<dbReference type="SUPFAM" id="SSF55874">
    <property type="entry name" value="ATPase domain of HSP90 chaperone/DNA topoisomerase II/histidine kinase"/>
    <property type="match status" value="1"/>
</dbReference>
<dbReference type="Gene3D" id="3.30.565.10">
    <property type="entry name" value="Histidine kinase-like ATPase, C-terminal domain"/>
    <property type="match status" value="1"/>
</dbReference>
<evidence type="ECO:0000313" key="9">
    <source>
        <dbReference type="EMBL" id="GHH47993.1"/>
    </source>
</evidence>
<dbReference type="InterPro" id="IPR005467">
    <property type="entry name" value="His_kinase_dom"/>
</dbReference>
<dbReference type="Pfam" id="PF07495">
    <property type="entry name" value="Y_Y_Y"/>
    <property type="match status" value="1"/>
</dbReference>
<dbReference type="EMBL" id="BNBA01000003">
    <property type="protein sequence ID" value="GHH47993.1"/>
    <property type="molecule type" value="Genomic_DNA"/>
</dbReference>
<dbReference type="Gene3D" id="1.10.287.130">
    <property type="match status" value="1"/>
</dbReference>
<dbReference type="FunFam" id="3.40.50.2300:FF:000323">
    <property type="entry name" value="Hybrid sensor histidine kinase/response regulator"/>
    <property type="match status" value="1"/>
</dbReference>
<dbReference type="Gene3D" id="2.60.40.10">
    <property type="entry name" value="Immunoglobulins"/>
    <property type="match status" value="1"/>
</dbReference>
<keyword evidence="10" id="KW-1185">Reference proteome</keyword>
<dbReference type="Gene3D" id="2.130.10.10">
    <property type="entry name" value="YVTN repeat-like/Quinoprotein amine dehydrogenase"/>
    <property type="match status" value="3"/>
</dbReference>
<dbReference type="PROSITE" id="PS50110">
    <property type="entry name" value="RESPONSE_REGULATORY"/>
    <property type="match status" value="1"/>
</dbReference>
<organism evidence="9 10">
    <name type="scientific">Xanthomonas boreopolis</name>
    <dbReference type="NCBI Taxonomy" id="86183"/>
    <lineage>
        <taxon>Bacteria</taxon>
        <taxon>Pseudomonadati</taxon>
        <taxon>Pseudomonadota</taxon>
        <taxon>Gammaproteobacteria</taxon>
        <taxon>Lysobacterales</taxon>
        <taxon>Lysobacteraceae</taxon>
        <taxon>Xanthomonas</taxon>
    </lineage>
</organism>
<name>A0A919KH24_9XANT</name>
<keyword evidence="6" id="KW-0472">Membrane</keyword>
<evidence type="ECO:0000259" key="7">
    <source>
        <dbReference type="PROSITE" id="PS50109"/>
    </source>
</evidence>
<comment type="catalytic activity">
    <reaction evidence="1">
        <text>ATP + protein L-histidine = ADP + protein N-phospho-L-histidine.</text>
        <dbReference type="EC" id="2.7.13.3"/>
    </reaction>
</comment>
<dbReference type="PROSITE" id="PS50109">
    <property type="entry name" value="HIS_KIN"/>
    <property type="match status" value="1"/>
</dbReference>
<dbReference type="SMART" id="SM00387">
    <property type="entry name" value="HATPase_c"/>
    <property type="match status" value="1"/>
</dbReference>
<dbReference type="EC" id="2.7.13.3" evidence="2"/>